<keyword evidence="1 4" id="KW-0479">Metal-binding</keyword>
<dbReference type="GO" id="GO:0051496">
    <property type="term" value="P:positive regulation of stress fiber assembly"/>
    <property type="evidence" value="ECO:0007669"/>
    <property type="project" value="TreeGrafter"/>
</dbReference>
<feature type="non-terminal residue" evidence="6">
    <location>
        <position position="56"/>
    </location>
</feature>
<evidence type="ECO:0000313" key="7">
    <source>
        <dbReference type="Proteomes" id="UP000676336"/>
    </source>
</evidence>
<keyword evidence="3 4" id="KW-0440">LIM domain</keyword>
<feature type="non-terminal residue" evidence="6">
    <location>
        <position position="1"/>
    </location>
</feature>
<evidence type="ECO:0000256" key="3">
    <source>
        <dbReference type="ARBA" id="ARBA00023038"/>
    </source>
</evidence>
<name>A0A8S2W8K0_9BILA</name>
<gene>
    <name evidence="6" type="ORF">SMN809_LOCUS31323</name>
</gene>
<keyword evidence="2 4" id="KW-0862">Zinc</keyword>
<evidence type="ECO:0000256" key="1">
    <source>
        <dbReference type="ARBA" id="ARBA00022723"/>
    </source>
</evidence>
<dbReference type="GO" id="GO:0051893">
    <property type="term" value="P:regulation of focal adhesion assembly"/>
    <property type="evidence" value="ECO:0007669"/>
    <property type="project" value="TreeGrafter"/>
</dbReference>
<comment type="caution">
    <text evidence="6">The sequence shown here is derived from an EMBL/GenBank/DDBJ whole genome shotgun (WGS) entry which is preliminary data.</text>
</comment>
<dbReference type="Pfam" id="PF00412">
    <property type="entry name" value="LIM"/>
    <property type="match status" value="1"/>
</dbReference>
<organism evidence="6 7">
    <name type="scientific">Rotaria magnacalcarata</name>
    <dbReference type="NCBI Taxonomy" id="392030"/>
    <lineage>
        <taxon>Eukaryota</taxon>
        <taxon>Metazoa</taxon>
        <taxon>Spiralia</taxon>
        <taxon>Gnathifera</taxon>
        <taxon>Rotifera</taxon>
        <taxon>Eurotatoria</taxon>
        <taxon>Bdelloidea</taxon>
        <taxon>Philodinida</taxon>
        <taxon>Philodinidae</taxon>
        <taxon>Rotaria</taxon>
    </lineage>
</organism>
<evidence type="ECO:0000256" key="2">
    <source>
        <dbReference type="ARBA" id="ARBA00022833"/>
    </source>
</evidence>
<dbReference type="GO" id="GO:0032034">
    <property type="term" value="F:myosin II head/neck binding"/>
    <property type="evidence" value="ECO:0007669"/>
    <property type="project" value="TreeGrafter"/>
</dbReference>
<feature type="domain" description="LIM zinc-binding" evidence="5">
    <location>
        <begin position="22"/>
        <end position="56"/>
    </location>
</feature>
<dbReference type="Proteomes" id="UP000676336">
    <property type="component" value="Unassembled WGS sequence"/>
</dbReference>
<evidence type="ECO:0000259" key="5">
    <source>
        <dbReference type="PROSITE" id="PS50023"/>
    </source>
</evidence>
<dbReference type="GO" id="GO:0001725">
    <property type="term" value="C:stress fiber"/>
    <property type="evidence" value="ECO:0007669"/>
    <property type="project" value="TreeGrafter"/>
</dbReference>
<dbReference type="GO" id="GO:0046872">
    <property type="term" value="F:metal ion binding"/>
    <property type="evidence" value="ECO:0007669"/>
    <property type="project" value="UniProtKB-KW"/>
</dbReference>
<accession>A0A8S2W8K0</accession>
<evidence type="ECO:0000256" key="4">
    <source>
        <dbReference type="PROSITE-ProRule" id="PRU00125"/>
    </source>
</evidence>
<reference evidence="6" key="1">
    <citation type="submission" date="2021-02" db="EMBL/GenBank/DDBJ databases">
        <authorList>
            <person name="Nowell W R."/>
        </authorList>
    </citation>
    <scope>NUCLEOTIDE SEQUENCE</scope>
</reference>
<dbReference type="PROSITE" id="PS50023">
    <property type="entry name" value="LIM_DOMAIN_2"/>
    <property type="match status" value="1"/>
</dbReference>
<proteinExistence type="predicted"/>
<evidence type="ECO:0000313" key="6">
    <source>
        <dbReference type="EMBL" id="CAF4420226.1"/>
    </source>
</evidence>
<dbReference type="PANTHER" id="PTHR15551">
    <property type="entry name" value="LIM DOMAIN ONLY 7"/>
    <property type="match status" value="1"/>
</dbReference>
<dbReference type="PANTHER" id="PTHR15551:SF3">
    <property type="entry name" value="LIM AND CALPONIN HOMOLOGY DOMAINS-CONTAINING PROTEIN 1"/>
    <property type="match status" value="1"/>
</dbReference>
<dbReference type="Gene3D" id="2.10.110.10">
    <property type="entry name" value="Cysteine Rich Protein"/>
    <property type="match status" value="1"/>
</dbReference>
<dbReference type="EMBL" id="CAJOBI010062165">
    <property type="protein sequence ID" value="CAF4420226.1"/>
    <property type="molecule type" value="Genomic_DNA"/>
</dbReference>
<dbReference type="AlphaFoldDB" id="A0A8S2W8K0"/>
<dbReference type="InterPro" id="IPR001781">
    <property type="entry name" value="Znf_LIM"/>
</dbReference>
<sequence>KSPIRTTINSNNNRVLSVSGKLRCSRCNDELGQGSAMVIESLGLYYHIECFRCFVC</sequence>
<protein>
    <recommendedName>
        <fullName evidence="5">LIM zinc-binding domain-containing protein</fullName>
    </recommendedName>
</protein>